<evidence type="ECO:0000313" key="2">
    <source>
        <dbReference type="Proteomes" id="UP000320582"/>
    </source>
</evidence>
<proteinExistence type="predicted"/>
<protein>
    <submittedName>
        <fullName evidence="1">Uncharacterized protein</fullName>
    </submittedName>
</protein>
<dbReference type="OrthoDB" id="9255763at2"/>
<dbReference type="EMBL" id="VFPT01000004">
    <property type="protein sequence ID" value="TQM89937.1"/>
    <property type="molecule type" value="Genomic_DNA"/>
</dbReference>
<accession>A0A543K4C4</accession>
<reference evidence="1 2" key="1">
    <citation type="submission" date="2019-06" db="EMBL/GenBank/DDBJ databases">
        <title>Genomic Encyclopedia of Archaeal and Bacterial Type Strains, Phase II (KMG-II): from individual species to whole genera.</title>
        <authorList>
            <person name="Goeker M."/>
        </authorList>
    </citation>
    <scope>NUCLEOTIDE SEQUENCE [LARGE SCALE GENOMIC DNA]</scope>
    <source>
        <strain evidence="1 2">DSM 18423</strain>
    </source>
</reference>
<dbReference type="Proteomes" id="UP000320582">
    <property type="component" value="Unassembled WGS sequence"/>
</dbReference>
<evidence type="ECO:0000313" key="1">
    <source>
        <dbReference type="EMBL" id="TQM89937.1"/>
    </source>
</evidence>
<dbReference type="AlphaFoldDB" id="A0A543K4C4"/>
<name>A0A543K4C4_9RHOB</name>
<comment type="caution">
    <text evidence="1">The sequence shown here is derived from an EMBL/GenBank/DDBJ whole genome shotgun (WGS) entry which is preliminary data.</text>
</comment>
<sequence>MGKLSWNKFTADHPTAPAFTTTVSSSLPKAAPFFDRDGNKLPTPYGLLVEWLKANLAGDWTSMTKNRLVIVKAVEHTDAAMIMKRFPAIGAAKKTSASASTSQINYTDHDYGKLAVEMGYKLS</sequence>
<organism evidence="1 2">
    <name type="scientific">Roseinatronobacter monicus</name>
    <dbReference type="NCBI Taxonomy" id="393481"/>
    <lineage>
        <taxon>Bacteria</taxon>
        <taxon>Pseudomonadati</taxon>
        <taxon>Pseudomonadota</taxon>
        <taxon>Alphaproteobacteria</taxon>
        <taxon>Rhodobacterales</taxon>
        <taxon>Paracoccaceae</taxon>
        <taxon>Roseinatronobacter</taxon>
    </lineage>
</organism>
<dbReference type="RefSeq" id="WP_142085529.1">
    <property type="nucleotide sequence ID" value="NZ_VFPT01000004.1"/>
</dbReference>
<gene>
    <name evidence="1" type="ORF">BD293_4255</name>
</gene>
<keyword evidence="2" id="KW-1185">Reference proteome</keyword>